<dbReference type="RefSeq" id="WP_013960536.1">
    <property type="nucleotide sequence ID" value="NC_015730.1"/>
</dbReference>
<dbReference type="InterPro" id="IPR031723">
    <property type="entry name" value="DMSP_lyase"/>
</dbReference>
<reference evidence="1 2" key="1">
    <citation type="journal article" date="2011" name="BMC Genomics">
        <title>Comparative genome analysis and genome-guided physiological analysis of Roseobacter litoralis.</title>
        <authorList>
            <person name="Kalhoefer D."/>
            <person name="Thole S."/>
            <person name="Voget S."/>
            <person name="Lehmann R."/>
            <person name="Liesegang H."/>
            <person name="Wollher A."/>
            <person name="Daniel R."/>
            <person name="Simon M."/>
            <person name="Brinkhoff T."/>
        </authorList>
    </citation>
    <scope>NUCLEOTIDE SEQUENCE [LARGE SCALE GENOMIC DNA]</scope>
    <source>
        <strain evidence="2">ATCC 49566 / DSM 6996 / JCM 21268 / NBRC 15278 / OCh 149</strain>
    </source>
</reference>
<organism evidence="1 2">
    <name type="scientific">Roseobacter litoralis (strain ATCC 49566 / DSM 6996 / JCM 21268 / NBRC 15278 / OCh 149)</name>
    <dbReference type="NCBI Taxonomy" id="391595"/>
    <lineage>
        <taxon>Bacteria</taxon>
        <taxon>Pseudomonadati</taxon>
        <taxon>Pseudomonadota</taxon>
        <taxon>Alphaproteobacteria</taxon>
        <taxon>Rhodobacterales</taxon>
        <taxon>Roseobacteraceae</taxon>
        <taxon>Roseobacter</taxon>
    </lineage>
</organism>
<protein>
    <submittedName>
        <fullName evidence="1">Bacterial extracellular solute binding protein, family 3</fullName>
    </submittedName>
</protein>
<evidence type="ECO:0000313" key="1">
    <source>
        <dbReference type="EMBL" id="AEI92595.1"/>
    </source>
</evidence>
<dbReference type="InterPro" id="IPR014710">
    <property type="entry name" value="RmlC-like_jellyroll"/>
</dbReference>
<accession>F7ZJG3</accession>
<dbReference type="Gene3D" id="2.60.120.10">
    <property type="entry name" value="Jelly Rolls"/>
    <property type="match status" value="1"/>
</dbReference>
<gene>
    <name evidence="1" type="ordered locus">RLO149_c005670</name>
</gene>
<dbReference type="Proteomes" id="UP000001353">
    <property type="component" value="Chromosome"/>
</dbReference>
<evidence type="ECO:0000313" key="2">
    <source>
        <dbReference type="Proteomes" id="UP000001353"/>
    </source>
</evidence>
<dbReference type="eggNOG" id="COG0662">
    <property type="taxonomic scope" value="Bacteria"/>
</dbReference>
<dbReference type="KEGG" id="rli:RLO149_c005670"/>
<dbReference type="STRING" id="391595.RLO149_c005670"/>
<proteinExistence type="predicted"/>
<dbReference type="Pfam" id="PF16867">
    <property type="entry name" value="DMSP_lyase"/>
    <property type="match status" value="1"/>
</dbReference>
<dbReference type="HOGENOM" id="CLU_107154_1_0_5"/>
<dbReference type="SUPFAM" id="SSF51182">
    <property type="entry name" value="RmlC-like cupins"/>
    <property type="match status" value="1"/>
</dbReference>
<name>F7ZJG3_ROSLO</name>
<keyword evidence="2" id="KW-1185">Reference proteome</keyword>
<dbReference type="InterPro" id="IPR011051">
    <property type="entry name" value="RmlC_Cupin_sf"/>
</dbReference>
<dbReference type="AlphaFoldDB" id="F7ZJG3"/>
<sequence>MTRAGASKRVISDHLTNFMQAASAEVKQHDTEIARRMSAALSADQSQPPVLAPARVPACHILPELMSAPETDLMSLLAECSDTLHWREAGFGKLPAQAVQKLAVTELIGPDALFPNPDIRIGLLIQGDGFHYPKHHHAAEELYLILKGTAFWSVENKAHTPRAPGGFVHHKSHQPHSIVTVDEPMLALWGWVGDVDGSSYSV</sequence>
<dbReference type="GO" id="GO:0047869">
    <property type="term" value="F:dimethylpropiothetin dethiomethylase activity"/>
    <property type="evidence" value="ECO:0007669"/>
    <property type="project" value="InterPro"/>
</dbReference>
<dbReference type="EMBL" id="CP002623">
    <property type="protein sequence ID" value="AEI92595.1"/>
    <property type="molecule type" value="Genomic_DNA"/>
</dbReference>